<sequence>MREAVYDLACSTLLGLGNMFMFMGYDSQLTFVEPVLHSVHDRSPDTIDAHAGFYGTLICVLFFDAKQIPREIITKAHSSVQYTLLIGSLLFTVQLVTFQFIHFLVYYIWCAAVGVGYALFYSGHGGYLTEHSTKKTIHRNSALSWGLATSSMIAGGFILALTARKPFELADSAA</sequence>
<dbReference type="SUPFAM" id="SSF103473">
    <property type="entry name" value="MFS general substrate transporter"/>
    <property type="match status" value="1"/>
</dbReference>
<dbReference type="EMBL" id="BTSX01000004">
    <property type="protein sequence ID" value="GMS93785.1"/>
    <property type="molecule type" value="Genomic_DNA"/>
</dbReference>
<dbReference type="GO" id="GO:0016020">
    <property type="term" value="C:membrane"/>
    <property type="evidence" value="ECO:0007669"/>
    <property type="project" value="UniProtKB-SubCell"/>
</dbReference>
<name>A0AAV5THI5_9BILA</name>
<dbReference type="Proteomes" id="UP001432027">
    <property type="component" value="Unassembled WGS sequence"/>
</dbReference>
<reference evidence="7" key="1">
    <citation type="submission" date="2023-10" db="EMBL/GenBank/DDBJ databases">
        <title>Genome assembly of Pristionchus species.</title>
        <authorList>
            <person name="Yoshida K."/>
            <person name="Sommer R.J."/>
        </authorList>
    </citation>
    <scope>NUCLEOTIDE SEQUENCE</scope>
    <source>
        <strain evidence="7">RS0144</strain>
    </source>
</reference>
<dbReference type="InterPro" id="IPR051617">
    <property type="entry name" value="UNC-93-like_regulator"/>
</dbReference>
<evidence type="ECO:0000256" key="5">
    <source>
        <dbReference type="ARBA" id="ARBA00023136"/>
    </source>
</evidence>
<dbReference type="PANTHER" id="PTHR23294">
    <property type="entry name" value="ET TRANSLATION PRODUCT-RELATED"/>
    <property type="match status" value="1"/>
</dbReference>
<protein>
    <submittedName>
        <fullName evidence="7">Uncharacterized protein</fullName>
    </submittedName>
</protein>
<evidence type="ECO:0000256" key="3">
    <source>
        <dbReference type="ARBA" id="ARBA00022692"/>
    </source>
</evidence>
<keyword evidence="4 6" id="KW-1133">Transmembrane helix</keyword>
<evidence type="ECO:0000256" key="2">
    <source>
        <dbReference type="ARBA" id="ARBA00009172"/>
    </source>
</evidence>
<evidence type="ECO:0000256" key="1">
    <source>
        <dbReference type="ARBA" id="ARBA00004141"/>
    </source>
</evidence>
<evidence type="ECO:0000256" key="6">
    <source>
        <dbReference type="SAM" id="Phobius"/>
    </source>
</evidence>
<dbReference type="Pfam" id="PF05978">
    <property type="entry name" value="UNC-93"/>
    <property type="match status" value="1"/>
</dbReference>
<organism evidence="7 8">
    <name type="scientific">Pristionchus entomophagus</name>
    <dbReference type="NCBI Taxonomy" id="358040"/>
    <lineage>
        <taxon>Eukaryota</taxon>
        <taxon>Metazoa</taxon>
        <taxon>Ecdysozoa</taxon>
        <taxon>Nematoda</taxon>
        <taxon>Chromadorea</taxon>
        <taxon>Rhabditida</taxon>
        <taxon>Rhabditina</taxon>
        <taxon>Diplogasteromorpha</taxon>
        <taxon>Diplogasteroidea</taxon>
        <taxon>Neodiplogasteridae</taxon>
        <taxon>Pristionchus</taxon>
    </lineage>
</organism>
<evidence type="ECO:0000256" key="4">
    <source>
        <dbReference type="ARBA" id="ARBA00022989"/>
    </source>
</evidence>
<gene>
    <name evidence="7" type="ORF">PENTCL1PPCAC_15960</name>
</gene>
<proteinExistence type="inferred from homology"/>
<feature type="transmembrane region" description="Helical" evidence="6">
    <location>
        <begin position="142"/>
        <end position="163"/>
    </location>
</feature>
<feature type="transmembrane region" description="Helical" evidence="6">
    <location>
        <begin position="104"/>
        <end position="121"/>
    </location>
</feature>
<dbReference type="AlphaFoldDB" id="A0AAV5THI5"/>
<dbReference type="InterPro" id="IPR036259">
    <property type="entry name" value="MFS_trans_sf"/>
</dbReference>
<feature type="transmembrane region" description="Helical" evidence="6">
    <location>
        <begin position="51"/>
        <end position="68"/>
    </location>
</feature>
<dbReference type="InterPro" id="IPR010291">
    <property type="entry name" value="Ion_channel_UNC-93"/>
</dbReference>
<evidence type="ECO:0000313" key="8">
    <source>
        <dbReference type="Proteomes" id="UP001432027"/>
    </source>
</evidence>
<keyword evidence="5 6" id="KW-0472">Membrane</keyword>
<keyword evidence="8" id="KW-1185">Reference proteome</keyword>
<evidence type="ECO:0000313" key="7">
    <source>
        <dbReference type="EMBL" id="GMS93785.1"/>
    </source>
</evidence>
<comment type="caution">
    <text evidence="7">The sequence shown here is derived from an EMBL/GenBank/DDBJ whole genome shotgun (WGS) entry which is preliminary data.</text>
</comment>
<comment type="subcellular location">
    <subcellularLocation>
        <location evidence="1">Membrane</location>
        <topology evidence="1">Multi-pass membrane protein</topology>
    </subcellularLocation>
</comment>
<feature type="non-terminal residue" evidence="7">
    <location>
        <position position="174"/>
    </location>
</feature>
<accession>A0AAV5THI5</accession>
<feature type="transmembrane region" description="Helical" evidence="6">
    <location>
        <begin position="80"/>
        <end position="98"/>
    </location>
</feature>
<dbReference type="PANTHER" id="PTHR23294:SF18">
    <property type="entry name" value="UNC93-LIKE PROTEIN MFSD11"/>
    <property type="match status" value="1"/>
</dbReference>
<keyword evidence="3 6" id="KW-0812">Transmembrane</keyword>
<comment type="similarity">
    <text evidence="2">Belongs to the unc-93 family.</text>
</comment>
<feature type="transmembrane region" description="Helical" evidence="6">
    <location>
        <begin position="5"/>
        <end position="25"/>
    </location>
</feature>